<reference evidence="2" key="1">
    <citation type="submission" date="2016-10" db="EMBL/GenBank/DDBJ databases">
        <authorList>
            <person name="Varghese N."/>
            <person name="Submissions S."/>
        </authorList>
    </citation>
    <scope>NUCLEOTIDE SEQUENCE [LARGE SCALE GENOMIC DNA]</scope>
    <source>
        <strain evidence="2">DSM 26894</strain>
    </source>
</reference>
<name>A0A1I6VG77_9RHOB</name>
<dbReference type="RefSeq" id="WP_245696159.1">
    <property type="nucleotide sequence ID" value="NZ_FNCL01000011.1"/>
</dbReference>
<proteinExistence type="predicted"/>
<dbReference type="EMBL" id="FOZW01000011">
    <property type="protein sequence ID" value="SFT12647.1"/>
    <property type="molecule type" value="Genomic_DNA"/>
</dbReference>
<accession>A0A1I6VG77</accession>
<dbReference type="Proteomes" id="UP000199392">
    <property type="component" value="Unassembled WGS sequence"/>
</dbReference>
<organism evidence="1 2">
    <name type="scientific">Alloyangia pacifica</name>
    <dbReference type="NCBI Taxonomy" id="311180"/>
    <lineage>
        <taxon>Bacteria</taxon>
        <taxon>Pseudomonadati</taxon>
        <taxon>Pseudomonadota</taxon>
        <taxon>Alphaproteobacteria</taxon>
        <taxon>Rhodobacterales</taxon>
        <taxon>Roseobacteraceae</taxon>
        <taxon>Alloyangia</taxon>
    </lineage>
</organism>
<sequence>MHGRAREQVAAFDLGPNEKAELYDYFSEPASPATIAALARTEAQHEDGRADLQLITEELPALFANGFELTASTCPVSAPMGHLN</sequence>
<protein>
    <submittedName>
        <fullName evidence="1">Uncharacterized protein</fullName>
    </submittedName>
</protein>
<evidence type="ECO:0000313" key="1">
    <source>
        <dbReference type="EMBL" id="SFT12647.1"/>
    </source>
</evidence>
<gene>
    <name evidence="1" type="ORF">SAMN04488050_11136</name>
</gene>
<keyword evidence="2" id="KW-1185">Reference proteome</keyword>
<dbReference type="AlphaFoldDB" id="A0A1I6VG77"/>
<evidence type="ECO:0000313" key="2">
    <source>
        <dbReference type="Proteomes" id="UP000199392"/>
    </source>
</evidence>